<proteinExistence type="predicted"/>
<gene>
    <name evidence="2" type="ORF">ANCDUO_13720</name>
</gene>
<dbReference type="PANTHER" id="PTHR23020">
    <property type="entry name" value="UNCHARACTERIZED NUCLEAR HORMONE RECEPTOR-RELATED"/>
    <property type="match status" value="1"/>
</dbReference>
<dbReference type="InterPro" id="IPR012877">
    <property type="entry name" value="Dhs-27"/>
</dbReference>
<dbReference type="OrthoDB" id="5777157at2759"/>
<accession>A0A0C2CI84</accession>
<dbReference type="Pfam" id="PF07914">
    <property type="entry name" value="DUF1679"/>
    <property type="match status" value="1"/>
</dbReference>
<sequence length="102" mass="11969">MKRVLCHGDMWSTNIIWRKGETGVELAALVDFQTSHFGCPTTDVVRLLNACLSGKDRRENWENLLEKFYSFLRDEIGGSDEMPYTLEQVCDLFKTRFYHCRK</sequence>
<dbReference type="InterPro" id="IPR015897">
    <property type="entry name" value="CHK_kinase-like"/>
</dbReference>
<keyword evidence="3" id="KW-1185">Reference proteome</keyword>
<evidence type="ECO:0000313" key="2">
    <source>
        <dbReference type="EMBL" id="KIH56103.1"/>
    </source>
</evidence>
<feature type="domain" description="CHK kinase-like" evidence="1">
    <location>
        <begin position="1"/>
        <end position="78"/>
    </location>
</feature>
<organism evidence="2 3">
    <name type="scientific">Ancylostoma duodenale</name>
    <dbReference type="NCBI Taxonomy" id="51022"/>
    <lineage>
        <taxon>Eukaryota</taxon>
        <taxon>Metazoa</taxon>
        <taxon>Ecdysozoa</taxon>
        <taxon>Nematoda</taxon>
        <taxon>Chromadorea</taxon>
        <taxon>Rhabditida</taxon>
        <taxon>Rhabditina</taxon>
        <taxon>Rhabditomorpha</taxon>
        <taxon>Strongyloidea</taxon>
        <taxon>Ancylostomatidae</taxon>
        <taxon>Ancylostomatinae</taxon>
        <taxon>Ancylostoma</taxon>
    </lineage>
</organism>
<evidence type="ECO:0000313" key="3">
    <source>
        <dbReference type="Proteomes" id="UP000054047"/>
    </source>
</evidence>
<name>A0A0C2CI84_9BILA</name>
<dbReference type="Gene3D" id="3.90.1200.10">
    <property type="match status" value="1"/>
</dbReference>
<dbReference type="InterPro" id="IPR011009">
    <property type="entry name" value="Kinase-like_dom_sf"/>
</dbReference>
<dbReference type="AlphaFoldDB" id="A0A0C2CI84"/>
<evidence type="ECO:0000259" key="1">
    <source>
        <dbReference type="SMART" id="SM00587"/>
    </source>
</evidence>
<dbReference type="SMART" id="SM00587">
    <property type="entry name" value="CHK"/>
    <property type="match status" value="1"/>
</dbReference>
<dbReference type="PANTHER" id="PTHR23020:SF8">
    <property type="entry name" value="CHK KINASE-LIKE DOMAIN-CONTAINING PROTEIN"/>
    <property type="match status" value="1"/>
</dbReference>
<protein>
    <recommendedName>
        <fullName evidence="1">CHK kinase-like domain-containing protein</fullName>
    </recommendedName>
</protein>
<dbReference type="Proteomes" id="UP000054047">
    <property type="component" value="Unassembled WGS sequence"/>
</dbReference>
<dbReference type="EMBL" id="KN736263">
    <property type="protein sequence ID" value="KIH56103.1"/>
    <property type="molecule type" value="Genomic_DNA"/>
</dbReference>
<dbReference type="SUPFAM" id="SSF56112">
    <property type="entry name" value="Protein kinase-like (PK-like)"/>
    <property type="match status" value="1"/>
</dbReference>
<reference evidence="2 3" key="1">
    <citation type="submission" date="2013-12" db="EMBL/GenBank/DDBJ databases">
        <title>Draft genome of the parsitic nematode Ancylostoma duodenale.</title>
        <authorList>
            <person name="Mitreva M."/>
        </authorList>
    </citation>
    <scope>NUCLEOTIDE SEQUENCE [LARGE SCALE GENOMIC DNA]</scope>
    <source>
        <strain evidence="2 3">Zhejiang</strain>
    </source>
</reference>
<dbReference type="InterPro" id="IPR052961">
    <property type="entry name" value="Oxido-Kinase-like_Enzymes"/>
</dbReference>